<organism evidence="4 5">
    <name type="scientific">Cocos nucifera</name>
    <name type="common">Coconut palm</name>
    <dbReference type="NCBI Taxonomy" id="13894"/>
    <lineage>
        <taxon>Eukaryota</taxon>
        <taxon>Viridiplantae</taxon>
        <taxon>Streptophyta</taxon>
        <taxon>Embryophyta</taxon>
        <taxon>Tracheophyta</taxon>
        <taxon>Spermatophyta</taxon>
        <taxon>Magnoliopsida</taxon>
        <taxon>Liliopsida</taxon>
        <taxon>Arecaceae</taxon>
        <taxon>Arecoideae</taxon>
        <taxon>Cocoseae</taxon>
        <taxon>Attaleinae</taxon>
        <taxon>Cocos</taxon>
    </lineage>
</organism>
<evidence type="ECO:0000313" key="4">
    <source>
        <dbReference type="EMBL" id="KAG1326355.1"/>
    </source>
</evidence>
<dbReference type="InterPro" id="IPR021410">
    <property type="entry name" value="FAF"/>
</dbReference>
<evidence type="ECO:0000256" key="1">
    <source>
        <dbReference type="ARBA" id="ARBA00008690"/>
    </source>
</evidence>
<gene>
    <name evidence="4" type="ORF">COCNU_01G002890</name>
</gene>
<feature type="region of interest" description="Disordered" evidence="2">
    <location>
        <begin position="140"/>
        <end position="171"/>
    </location>
</feature>
<comment type="similarity">
    <text evidence="1">Belongs to the fantastic four family.</text>
</comment>
<evidence type="ECO:0000259" key="3">
    <source>
        <dbReference type="Pfam" id="PF11250"/>
    </source>
</evidence>
<protein>
    <recommendedName>
        <fullName evidence="3">FAF domain-containing protein</fullName>
    </recommendedName>
</protein>
<proteinExistence type="inferred from homology"/>
<dbReference type="Proteomes" id="UP000797356">
    <property type="component" value="Chromosome 1"/>
</dbReference>
<comment type="caution">
    <text evidence="4">The sequence shown here is derived from an EMBL/GenBank/DDBJ whole genome shotgun (WGS) entry which is preliminary data.</text>
</comment>
<dbReference type="Pfam" id="PF11250">
    <property type="entry name" value="FAF"/>
    <property type="match status" value="1"/>
</dbReference>
<accession>A0A8K0HTF5</accession>
<evidence type="ECO:0000313" key="5">
    <source>
        <dbReference type="Proteomes" id="UP000797356"/>
    </source>
</evidence>
<dbReference type="PANTHER" id="PTHR33155">
    <property type="entry name" value="FANTASTIC FOUR-LIKE PROTEIN (DUF3049)"/>
    <property type="match status" value="1"/>
</dbReference>
<feature type="region of interest" description="Disordered" evidence="2">
    <location>
        <begin position="50"/>
        <end position="79"/>
    </location>
</feature>
<reference evidence="4" key="2">
    <citation type="submission" date="2019-07" db="EMBL/GenBank/DDBJ databases">
        <authorList>
            <person name="Yang Y."/>
            <person name="Bocs S."/>
            <person name="Baudouin L."/>
        </authorList>
    </citation>
    <scope>NUCLEOTIDE SEQUENCE</scope>
    <source>
        <tissue evidence="4">Spear leaf of Hainan Tall coconut</tissue>
    </source>
</reference>
<dbReference type="PANTHER" id="PTHR33155:SF27">
    <property type="entry name" value="FANTASTIC FOUR-LIKE PROTEIN (DUF3049)"/>
    <property type="match status" value="1"/>
</dbReference>
<name>A0A8K0HTF5_COCNU</name>
<reference evidence="4" key="1">
    <citation type="journal article" date="2017" name="Gigascience">
        <title>The genome draft of coconut (Cocos nucifera).</title>
        <authorList>
            <person name="Xiao Y."/>
            <person name="Xu P."/>
            <person name="Fan H."/>
            <person name="Baudouin L."/>
            <person name="Xia W."/>
            <person name="Bocs S."/>
            <person name="Xu J."/>
            <person name="Li Q."/>
            <person name="Guo A."/>
            <person name="Zhou L."/>
            <person name="Li J."/>
            <person name="Wu Y."/>
            <person name="Ma Z."/>
            <person name="Armero A."/>
            <person name="Issali A.E."/>
            <person name="Liu N."/>
            <person name="Peng M."/>
            <person name="Yang Y."/>
        </authorList>
    </citation>
    <scope>NUCLEOTIDE SEQUENCE</scope>
    <source>
        <tissue evidence="4">Spear leaf of Hainan Tall coconut</tissue>
    </source>
</reference>
<keyword evidence="5" id="KW-1185">Reference proteome</keyword>
<feature type="compositionally biased region" description="Acidic residues" evidence="2">
    <location>
        <begin position="140"/>
        <end position="165"/>
    </location>
</feature>
<dbReference type="InterPro" id="IPR046431">
    <property type="entry name" value="FAF_dom"/>
</dbReference>
<evidence type="ECO:0000256" key="2">
    <source>
        <dbReference type="SAM" id="MobiDB-lite"/>
    </source>
</evidence>
<dbReference type="AlphaFoldDB" id="A0A8K0HTF5"/>
<sequence>MGPGRPPEKPDPGARGLHECCYDDGLGLCTESLGSESCCDGSLITAEEAAVELEESSSGADEAEAGRRSRRGRSRGRREERVFPPPLSWVVGNGGRRSIYLVPERNDGRLVIKLKTFDRPEIFAATRQNGRLLLHLIEPETEEEEEEGEKEAEADAAPSAEEEDGERGGRWEWRMGEIEGVRRCQESVSGNEVLPPWWNHRFLTTA</sequence>
<feature type="domain" description="FAF" evidence="3">
    <location>
        <begin position="83"/>
        <end position="136"/>
    </location>
</feature>
<dbReference type="OrthoDB" id="691965at2759"/>
<dbReference type="EMBL" id="CM017872">
    <property type="protein sequence ID" value="KAG1326355.1"/>
    <property type="molecule type" value="Genomic_DNA"/>
</dbReference>